<sequence length="86" mass="10042">MTLLNEESIEKPNLILNRLQDFANLLLTKNVETGKNHSALFSASNEQFKKAYYCSNGRHNQQCTTHRKAECWAENPHLRPSRREKK</sequence>
<proteinExistence type="predicted"/>
<organism evidence="1 2">
    <name type="scientific">Austropuccinia psidii MF-1</name>
    <dbReference type="NCBI Taxonomy" id="1389203"/>
    <lineage>
        <taxon>Eukaryota</taxon>
        <taxon>Fungi</taxon>
        <taxon>Dikarya</taxon>
        <taxon>Basidiomycota</taxon>
        <taxon>Pucciniomycotina</taxon>
        <taxon>Pucciniomycetes</taxon>
        <taxon>Pucciniales</taxon>
        <taxon>Sphaerophragmiaceae</taxon>
        <taxon>Austropuccinia</taxon>
    </lineage>
</organism>
<dbReference type="EMBL" id="AVOT02016306">
    <property type="protein sequence ID" value="MBW0501412.1"/>
    <property type="molecule type" value="Genomic_DNA"/>
</dbReference>
<accession>A0A9Q3DG49</accession>
<evidence type="ECO:0000313" key="2">
    <source>
        <dbReference type="Proteomes" id="UP000765509"/>
    </source>
</evidence>
<protein>
    <submittedName>
        <fullName evidence="1">Uncharacterized protein</fullName>
    </submittedName>
</protein>
<name>A0A9Q3DG49_9BASI</name>
<comment type="caution">
    <text evidence="1">The sequence shown here is derived from an EMBL/GenBank/DDBJ whole genome shotgun (WGS) entry which is preliminary data.</text>
</comment>
<gene>
    <name evidence="1" type="ORF">O181_041127</name>
</gene>
<dbReference type="Proteomes" id="UP000765509">
    <property type="component" value="Unassembled WGS sequence"/>
</dbReference>
<dbReference type="OrthoDB" id="8029976at2759"/>
<dbReference type="AlphaFoldDB" id="A0A9Q3DG49"/>
<reference evidence="1" key="1">
    <citation type="submission" date="2021-03" db="EMBL/GenBank/DDBJ databases">
        <title>Draft genome sequence of rust myrtle Austropuccinia psidii MF-1, a brazilian biotype.</title>
        <authorList>
            <person name="Quecine M.C."/>
            <person name="Pachon D.M.R."/>
            <person name="Bonatelli M.L."/>
            <person name="Correr F.H."/>
            <person name="Franceschini L.M."/>
            <person name="Leite T.F."/>
            <person name="Margarido G.R.A."/>
            <person name="Almeida C.A."/>
            <person name="Ferrarezi J.A."/>
            <person name="Labate C.A."/>
        </authorList>
    </citation>
    <scope>NUCLEOTIDE SEQUENCE</scope>
    <source>
        <strain evidence="1">MF-1</strain>
    </source>
</reference>
<keyword evidence="2" id="KW-1185">Reference proteome</keyword>
<evidence type="ECO:0000313" key="1">
    <source>
        <dbReference type="EMBL" id="MBW0501412.1"/>
    </source>
</evidence>